<sequence>MFIGNDIIKLNLDLAFDSSEDEDFFESNISNELDENNYLFGKTLDVFSKKKIRKMKVNSQQNINMLINEIESNQQQLFKIQQDDKKQISEMGKNLQINASNQSQEIKEVEKNQQQNLSNQIQALKQDSIFQQQRFSSLSDELTNLSKIQFQRVTKVQKYNTNLHGFNRIGARQLFIRTVVDVNPEFNTQYVYNTGIGSHSENQNVISKVIQSTAKNMYGQEFELENSVSNPGLLEFKQNSSIYSLIPTQKQLKSIIFRDFDCSHIL</sequence>
<evidence type="ECO:0000313" key="2">
    <source>
        <dbReference type="EMBL" id="KAK8863543.1"/>
    </source>
</evidence>
<protein>
    <submittedName>
        <fullName evidence="2">Uncharacterized protein</fullName>
    </submittedName>
</protein>
<organism evidence="2 3">
    <name type="scientific">Tritrichomonas musculus</name>
    <dbReference type="NCBI Taxonomy" id="1915356"/>
    <lineage>
        <taxon>Eukaryota</taxon>
        <taxon>Metamonada</taxon>
        <taxon>Parabasalia</taxon>
        <taxon>Tritrichomonadida</taxon>
        <taxon>Tritrichomonadidae</taxon>
        <taxon>Tritrichomonas</taxon>
    </lineage>
</organism>
<feature type="coiled-coil region" evidence="1">
    <location>
        <begin position="56"/>
        <end position="127"/>
    </location>
</feature>
<dbReference type="Proteomes" id="UP001470230">
    <property type="component" value="Unassembled WGS sequence"/>
</dbReference>
<keyword evidence="1" id="KW-0175">Coiled coil</keyword>
<proteinExistence type="predicted"/>
<name>A0ABR2IL38_9EUKA</name>
<keyword evidence="3" id="KW-1185">Reference proteome</keyword>
<accession>A0ABR2IL38</accession>
<reference evidence="2 3" key="1">
    <citation type="submission" date="2024-04" db="EMBL/GenBank/DDBJ databases">
        <title>Tritrichomonas musculus Genome.</title>
        <authorList>
            <person name="Alves-Ferreira E."/>
            <person name="Grigg M."/>
            <person name="Lorenzi H."/>
            <person name="Galac M."/>
        </authorList>
    </citation>
    <scope>NUCLEOTIDE SEQUENCE [LARGE SCALE GENOMIC DNA]</scope>
    <source>
        <strain evidence="2 3">EAF2021</strain>
    </source>
</reference>
<gene>
    <name evidence="2" type="ORF">M9Y10_011229</name>
</gene>
<comment type="caution">
    <text evidence="2">The sequence shown here is derived from an EMBL/GenBank/DDBJ whole genome shotgun (WGS) entry which is preliminary data.</text>
</comment>
<dbReference type="EMBL" id="JAPFFF010000017">
    <property type="protein sequence ID" value="KAK8863543.1"/>
    <property type="molecule type" value="Genomic_DNA"/>
</dbReference>
<evidence type="ECO:0000313" key="3">
    <source>
        <dbReference type="Proteomes" id="UP001470230"/>
    </source>
</evidence>
<evidence type="ECO:0000256" key="1">
    <source>
        <dbReference type="SAM" id="Coils"/>
    </source>
</evidence>